<evidence type="ECO:0000256" key="3">
    <source>
        <dbReference type="ARBA" id="ARBA00022840"/>
    </source>
</evidence>
<keyword evidence="5 7" id="KW-0418">Kinase</keyword>
<evidence type="ECO:0000256" key="5">
    <source>
        <dbReference type="HAMAP-Rule" id="MF_00376"/>
    </source>
</evidence>
<evidence type="ECO:0000256" key="2">
    <source>
        <dbReference type="ARBA" id="ARBA00022741"/>
    </source>
</evidence>
<evidence type="ECO:0000313" key="7">
    <source>
        <dbReference type="EMBL" id="UWZ80833.1"/>
    </source>
</evidence>
<name>A0ABY5ZNZ9_9BACT</name>
<dbReference type="NCBIfam" id="TIGR00152">
    <property type="entry name" value="dephospho-CoA kinase"/>
    <property type="match status" value="1"/>
</dbReference>
<feature type="binding site" evidence="5">
    <location>
        <begin position="22"/>
        <end position="27"/>
    </location>
    <ligand>
        <name>ATP</name>
        <dbReference type="ChEBI" id="CHEBI:30616"/>
    </ligand>
</feature>
<sequence>MNNEGQADKPGVRVLGITGGIASGKSSVAQAFAQLGAAVLSADELARAVVQPGSAVLLRLRERFGARILDADGCLDRAALATVVFNDPQSRQALNALIHPAIAELAQERLENLRRSEAPLVVYEAPLLFEAGAEQRVDAVLVIKVAPRVQLQRLMARDGLDEAAARLRVDAQMPQEEKVARADYVIDNSGSFAETLEQVQALFKKLARGGGGAQRRESSPSG</sequence>
<dbReference type="Proteomes" id="UP001060414">
    <property type="component" value="Chromosome"/>
</dbReference>
<keyword evidence="2 5" id="KW-0547">Nucleotide-binding</keyword>
<comment type="catalytic activity">
    <reaction evidence="5">
        <text>3'-dephospho-CoA + ATP = ADP + CoA + H(+)</text>
        <dbReference type="Rhea" id="RHEA:18245"/>
        <dbReference type="ChEBI" id="CHEBI:15378"/>
        <dbReference type="ChEBI" id="CHEBI:30616"/>
        <dbReference type="ChEBI" id="CHEBI:57287"/>
        <dbReference type="ChEBI" id="CHEBI:57328"/>
        <dbReference type="ChEBI" id="CHEBI:456216"/>
        <dbReference type="EC" id="2.7.1.24"/>
    </reaction>
</comment>
<evidence type="ECO:0000256" key="1">
    <source>
        <dbReference type="ARBA" id="ARBA00009018"/>
    </source>
</evidence>
<dbReference type="EC" id="2.7.1.24" evidence="5 6"/>
<comment type="similarity">
    <text evidence="1 5">Belongs to the CoaE family.</text>
</comment>
<comment type="subcellular location">
    <subcellularLocation>
        <location evidence="5">Cytoplasm</location>
    </subcellularLocation>
</comment>
<comment type="function">
    <text evidence="5">Catalyzes the phosphorylation of the 3'-hydroxyl group of dephosphocoenzyme A to form coenzyme A.</text>
</comment>
<dbReference type="SUPFAM" id="SSF52540">
    <property type="entry name" value="P-loop containing nucleoside triphosphate hydrolases"/>
    <property type="match status" value="1"/>
</dbReference>
<evidence type="ECO:0000313" key="8">
    <source>
        <dbReference type="Proteomes" id="UP001060414"/>
    </source>
</evidence>
<protein>
    <recommendedName>
        <fullName evidence="5 6">Dephospho-CoA kinase</fullName>
        <ecNumber evidence="5 6">2.7.1.24</ecNumber>
    </recommendedName>
    <alternativeName>
        <fullName evidence="5">Dephosphocoenzyme A kinase</fullName>
    </alternativeName>
</protein>
<evidence type="ECO:0000256" key="6">
    <source>
        <dbReference type="NCBIfam" id="TIGR00152"/>
    </source>
</evidence>
<dbReference type="PANTHER" id="PTHR10695:SF46">
    <property type="entry name" value="BIFUNCTIONAL COENZYME A SYNTHASE-RELATED"/>
    <property type="match status" value="1"/>
</dbReference>
<dbReference type="InterPro" id="IPR001977">
    <property type="entry name" value="Depp_CoAkinase"/>
</dbReference>
<dbReference type="InterPro" id="IPR027417">
    <property type="entry name" value="P-loop_NTPase"/>
</dbReference>
<dbReference type="CDD" id="cd02022">
    <property type="entry name" value="DPCK"/>
    <property type="match status" value="1"/>
</dbReference>
<evidence type="ECO:0000256" key="4">
    <source>
        <dbReference type="ARBA" id="ARBA00022993"/>
    </source>
</evidence>
<keyword evidence="8" id="KW-1185">Reference proteome</keyword>
<reference evidence="7" key="1">
    <citation type="journal article" date="2022" name="Environ. Microbiol.">
        <title>Geoalkalibacter halelectricus SAP #1 sp. nov. possessing extracellular electron transfer and mineral#reducing capabilities from a haloalkaline environment.</title>
        <authorList>
            <person name="Yadav S."/>
            <person name="Singh R."/>
            <person name="Sundharam S.S."/>
            <person name="Chaudhary S."/>
            <person name="Krishnamurthi S."/>
            <person name="Patil S.A."/>
        </authorList>
    </citation>
    <scope>NUCLEOTIDE SEQUENCE</scope>
    <source>
        <strain evidence="7">SAP-1</strain>
    </source>
</reference>
<dbReference type="HAMAP" id="MF_00376">
    <property type="entry name" value="Dephospho_CoA_kinase"/>
    <property type="match status" value="1"/>
</dbReference>
<organism evidence="7 8">
    <name type="scientific">Geoalkalibacter halelectricus</name>
    <dbReference type="NCBI Taxonomy" id="2847045"/>
    <lineage>
        <taxon>Bacteria</taxon>
        <taxon>Pseudomonadati</taxon>
        <taxon>Thermodesulfobacteriota</taxon>
        <taxon>Desulfuromonadia</taxon>
        <taxon>Desulfuromonadales</taxon>
        <taxon>Geoalkalibacteraceae</taxon>
        <taxon>Geoalkalibacter</taxon>
    </lineage>
</organism>
<accession>A0ABY5ZNZ9</accession>
<dbReference type="Gene3D" id="3.40.50.300">
    <property type="entry name" value="P-loop containing nucleotide triphosphate hydrolases"/>
    <property type="match status" value="1"/>
</dbReference>
<keyword evidence="5 7" id="KW-0808">Transferase</keyword>
<dbReference type="Pfam" id="PF01121">
    <property type="entry name" value="CoaE"/>
    <property type="match status" value="1"/>
</dbReference>
<dbReference type="PROSITE" id="PS51219">
    <property type="entry name" value="DPCK"/>
    <property type="match status" value="1"/>
</dbReference>
<dbReference type="GO" id="GO:0004140">
    <property type="term" value="F:dephospho-CoA kinase activity"/>
    <property type="evidence" value="ECO:0007669"/>
    <property type="project" value="UniProtKB-EC"/>
</dbReference>
<keyword evidence="4 5" id="KW-0173">Coenzyme A biosynthesis</keyword>
<dbReference type="EMBL" id="CP092109">
    <property type="protein sequence ID" value="UWZ80833.1"/>
    <property type="molecule type" value="Genomic_DNA"/>
</dbReference>
<gene>
    <name evidence="5 7" type="primary">coaE</name>
    <name evidence="7" type="ORF">L9S41_05375</name>
</gene>
<comment type="pathway">
    <text evidence="5">Cofactor biosynthesis; coenzyme A biosynthesis; CoA from (R)-pantothenate: step 5/5.</text>
</comment>
<dbReference type="PANTHER" id="PTHR10695">
    <property type="entry name" value="DEPHOSPHO-COA KINASE-RELATED"/>
    <property type="match status" value="1"/>
</dbReference>
<keyword evidence="3 5" id="KW-0067">ATP-binding</keyword>
<proteinExistence type="inferred from homology"/>
<keyword evidence="5" id="KW-0963">Cytoplasm</keyword>
<dbReference type="RefSeq" id="WP_260749199.1">
    <property type="nucleotide sequence ID" value="NZ_CP092109.1"/>
</dbReference>